<keyword evidence="2" id="KW-1185">Reference proteome</keyword>
<sequence>MKNNSIQKKGDRYYLNDHQYFYLNKDTVLKDFKTIKFPAIIMDTEFFNKSHETNGNKSNLYNEINKDLVYILQYSFAKNFREIYERKNTKSIKSLTIKRSYKDEKYNFKKQYKAMMNSFINMCIGKGIKTLIFAGAANDKKIISSWINSNKKILNNKKTELFVLDEKTQDYSVNSFDIYNILENALSFSNYTSEGLEFYKKQNLEKGKVGEDTISLPSLKKFFDYFNNIFDLKKFEESDDIYKLCCSALKFFSANTMHYDEFIKLNKDVNKAKIHCYNDVLKLLYLIKFLFAFTNFEDINNKYLKGDI</sequence>
<dbReference type="EMBL" id="CP024965">
    <property type="protein sequence ID" value="ATZ18744.1"/>
    <property type="molecule type" value="Genomic_DNA"/>
</dbReference>
<evidence type="ECO:0000313" key="2">
    <source>
        <dbReference type="Proteomes" id="UP000232230"/>
    </source>
</evidence>
<organism evidence="1 2">
    <name type="scientific">Williamsoniiplasma somnilux</name>
    <dbReference type="NCBI Taxonomy" id="215578"/>
    <lineage>
        <taxon>Bacteria</taxon>
        <taxon>Bacillati</taxon>
        <taxon>Mycoplasmatota</taxon>
        <taxon>Mollicutes</taxon>
        <taxon>Entomoplasmatales</taxon>
        <taxon>Williamsoniiplasma</taxon>
    </lineage>
</organism>
<protein>
    <submittedName>
        <fullName evidence="1">Uncharacterized protein</fullName>
    </submittedName>
</protein>
<dbReference type="Proteomes" id="UP000232230">
    <property type="component" value="Chromosome"/>
</dbReference>
<evidence type="ECO:0000313" key="1">
    <source>
        <dbReference type="EMBL" id="ATZ18744.1"/>
    </source>
</evidence>
<proteinExistence type="predicted"/>
<gene>
    <name evidence="1" type="ORF">ESOMN_v1c03620</name>
</gene>
<dbReference type="KEGG" id="esx:ESOMN_v1c03620"/>
<dbReference type="AlphaFoldDB" id="A0A2K8NYC4"/>
<dbReference type="RefSeq" id="WP_024863267.1">
    <property type="nucleotide sequence ID" value="NZ_CP024965.1"/>
</dbReference>
<name>A0A2K8NYC4_9MOLU</name>
<accession>A0A2K8NYC4</accession>
<reference evidence="1 2" key="1">
    <citation type="submission" date="2017-11" db="EMBL/GenBank/DDBJ databases">
        <title>Genome sequence of Entomoplasma somnilux PYAN-1 (ATCC 49194).</title>
        <authorList>
            <person name="Lo W.-S."/>
            <person name="Gasparich G.E."/>
            <person name="Kuo C.-H."/>
        </authorList>
    </citation>
    <scope>NUCLEOTIDE SEQUENCE [LARGE SCALE GENOMIC DNA]</scope>
    <source>
        <strain evidence="1 2">PYAN-1</strain>
    </source>
</reference>